<evidence type="ECO:0000256" key="4">
    <source>
        <dbReference type="SAM" id="SignalP"/>
    </source>
</evidence>
<name>A0A913XDC5_EXADI</name>
<keyword evidence="7" id="KW-1185">Reference proteome</keyword>
<feature type="chain" id="PRO_5037448728" description="Insulin-like domain-containing protein" evidence="4">
    <location>
        <begin position="30"/>
        <end position="116"/>
    </location>
</feature>
<dbReference type="PRINTS" id="PR00276">
    <property type="entry name" value="INSULINFAMLY"/>
</dbReference>
<proteinExistence type="inferred from homology"/>
<evidence type="ECO:0000256" key="3">
    <source>
        <dbReference type="RuleBase" id="RU000406"/>
    </source>
</evidence>
<dbReference type="GeneID" id="110241415"/>
<comment type="subcellular location">
    <subcellularLocation>
        <location evidence="3">Secreted</location>
    </subcellularLocation>
</comment>
<comment type="similarity">
    <text evidence="1 3">Belongs to the insulin family.</text>
</comment>
<protein>
    <recommendedName>
        <fullName evidence="5">Insulin-like domain-containing protein</fullName>
    </recommendedName>
</protein>
<accession>A0A913XDC5</accession>
<dbReference type="KEGG" id="epa:110241415"/>
<sequence>MLCSKHSPFLFMVTMSLLLTLATLDIAHAIFNEQGYGHKTFESTRSIDYHLCGDDIYFALRWVCHAYDRRGKREVKVVRTKASEFLKSRRRRSAAYNMVEECCLEGCEYEEVQEYC</sequence>
<dbReference type="InterPro" id="IPR036438">
    <property type="entry name" value="Insulin-like_sf"/>
</dbReference>
<dbReference type="Pfam" id="PF00049">
    <property type="entry name" value="Insulin"/>
    <property type="match status" value="1"/>
</dbReference>
<dbReference type="PROSITE" id="PS00262">
    <property type="entry name" value="INSULIN"/>
    <property type="match status" value="1"/>
</dbReference>
<evidence type="ECO:0000256" key="2">
    <source>
        <dbReference type="ARBA" id="ARBA00059136"/>
    </source>
</evidence>
<evidence type="ECO:0000259" key="5">
    <source>
        <dbReference type="SMART" id="SM00078"/>
    </source>
</evidence>
<dbReference type="AlphaFoldDB" id="A0A913XDC5"/>
<feature type="signal peptide" evidence="4">
    <location>
        <begin position="1"/>
        <end position="29"/>
    </location>
</feature>
<keyword evidence="3" id="KW-0964">Secreted</keyword>
<dbReference type="SMART" id="SM00078">
    <property type="entry name" value="IlGF"/>
    <property type="match status" value="1"/>
</dbReference>
<evidence type="ECO:0000313" key="6">
    <source>
        <dbReference type="EnsemblMetazoa" id="XP_020902929.1"/>
    </source>
</evidence>
<evidence type="ECO:0000313" key="7">
    <source>
        <dbReference type="Proteomes" id="UP000887567"/>
    </source>
</evidence>
<comment type="function">
    <text evidence="2">Insulin decreases blood glucose concentration. May have evolved to activate insulin receptors (INSR) in vertebrates. Molecular docking studies reveals unique interaction with the human insulin receptor. In vivo, insulin-like peptide injection reduces blood glucose levels in two models of zebrafish diabetes (streptozotocin- and glucose-induced). Also shorter swimming distance of zebrafish larvae, an effect which is not observed with human insulin.</text>
</comment>
<dbReference type="SUPFAM" id="SSF56994">
    <property type="entry name" value="Insulin-like"/>
    <property type="match status" value="1"/>
</dbReference>
<dbReference type="RefSeq" id="XP_020902929.1">
    <property type="nucleotide sequence ID" value="XM_021047270.2"/>
</dbReference>
<dbReference type="InterPro" id="IPR022352">
    <property type="entry name" value="Ins/IGF/rlx"/>
</dbReference>
<dbReference type="EnsemblMetazoa" id="XM_021047270.2">
    <property type="protein sequence ID" value="XP_020902929.1"/>
    <property type="gene ID" value="LOC110241415"/>
</dbReference>
<dbReference type="GO" id="GO:0005576">
    <property type="term" value="C:extracellular region"/>
    <property type="evidence" value="ECO:0007669"/>
    <property type="project" value="UniProtKB-SubCell"/>
</dbReference>
<reference evidence="6" key="1">
    <citation type="submission" date="2022-11" db="UniProtKB">
        <authorList>
            <consortium name="EnsemblMetazoa"/>
        </authorList>
    </citation>
    <scope>IDENTIFICATION</scope>
</reference>
<feature type="domain" description="Insulin-like" evidence="5">
    <location>
        <begin position="49"/>
        <end position="116"/>
    </location>
</feature>
<keyword evidence="4" id="KW-0732">Signal</keyword>
<dbReference type="InterPro" id="IPR016179">
    <property type="entry name" value="Insulin-like"/>
</dbReference>
<dbReference type="Gene3D" id="1.10.100.10">
    <property type="entry name" value="Insulin-like"/>
    <property type="match status" value="1"/>
</dbReference>
<evidence type="ECO:0000256" key="1">
    <source>
        <dbReference type="ARBA" id="ARBA00009034"/>
    </source>
</evidence>
<dbReference type="Proteomes" id="UP000887567">
    <property type="component" value="Unplaced"/>
</dbReference>
<dbReference type="GO" id="GO:0005179">
    <property type="term" value="F:hormone activity"/>
    <property type="evidence" value="ECO:0007669"/>
    <property type="project" value="InterPro"/>
</dbReference>
<organism evidence="6 7">
    <name type="scientific">Exaiptasia diaphana</name>
    <name type="common">Tropical sea anemone</name>
    <name type="synonym">Aiptasia pulchella</name>
    <dbReference type="NCBI Taxonomy" id="2652724"/>
    <lineage>
        <taxon>Eukaryota</taxon>
        <taxon>Metazoa</taxon>
        <taxon>Cnidaria</taxon>
        <taxon>Anthozoa</taxon>
        <taxon>Hexacorallia</taxon>
        <taxon>Actiniaria</taxon>
        <taxon>Aiptasiidae</taxon>
        <taxon>Exaiptasia</taxon>
    </lineage>
</organism>
<dbReference type="InterPro" id="IPR022353">
    <property type="entry name" value="Insulin_CS"/>
</dbReference>